<dbReference type="SMART" id="SM00312">
    <property type="entry name" value="PX"/>
    <property type="match status" value="1"/>
</dbReference>
<dbReference type="InterPro" id="IPR015404">
    <property type="entry name" value="Vps5_C"/>
</dbReference>
<dbReference type="PROSITE" id="PS50195">
    <property type="entry name" value="PX"/>
    <property type="match status" value="1"/>
</dbReference>
<dbReference type="InterPro" id="IPR036871">
    <property type="entry name" value="PX_dom_sf"/>
</dbReference>
<feature type="coiled-coil region" evidence="8">
    <location>
        <begin position="364"/>
        <end position="402"/>
    </location>
</feature>
<protein>
    <submittedName>
        <fullName evidence="10">Sorting nexin-7</fullName>
    </submittedName>
</protein>
<reference evidence="10 11" key="1">
    <citation type="submission" date="2019-07" db="EMBL/GenBank/DDBJ databases">
        <title>Draft genome assembly of a fouling barnacle, Amphibalanus amphitrite (Darwin, 1854): The first reference genome for Thecostraca.</title>
        <authorList>
            <person name="Kim W."/>
        </authorList>
    </citation>
    <scope>NUCLEOTIDE SEQUENCE [LARGE SCALE GENOMIC DNA]</scope>
    <source>
        <strain evidence="10">SNU_AA5</strain>
        <tissue evidence="10">Soma without cirri and trophi</tissue>
    </source>
</reference>
<sequence length="450" mass="50493">MASPTMATLDVTQEAAVKPSVLNLADESSMIDEVNNSQYIATPSVASVSWDDLDPTDTRDLQIKVDDPQKHVTSMETYITFRISTKTSRAEFDDSEYSVRRRYNEFLWLRARLTEAYPTHIVPPLPEKHSLLGQLDRYQRDFIRSRMALLHRFMNRVADHPVLSCNDSFKLFLVSKPSEFAVHRSRGRSVLNRVSESLHGLTTAGVQSRSPEIQRVLDYAEKLSDKLTALEKASSRIHKDKTVMIGEMQRLHPTLTLMSASEPELGPLLRAAAGAVSRCAAAEQAVTDAQPAQLEQPLREYVLYAEAIREALGRRDAVQAQFEATAAEIQRKEAERAQVNAGHAPSGLSWVFSRATPEALKAEEEKLGKQLHQLKVDLESLNDRLECANSNLLADMERWEKLKVRDISQLLGTMGDSQINFYEECLASWESALAVSEMTLDPARDRPSAN</sequence>
<evidence type="ECO:0000256" key="4">
    <source>
        <dbReference type="ARBA" id="ARBA00022448"/>
    </source>
</evidence>
<keyword evidence="6" id="KW-0446">Lipid-binding</keyword>
<accession>A0A6A4WC02</accession>
<dbReference type="SUPFAM" id="SSF64268">
    <property type="entry name" value="PX domain"/>
    <property type="match status" value="1"/>
</dbReference>
<evidence type="ECO:0000313" key="10">
    <source>
        <dbReference type="EMBL" id="KAF0301334.1"/>
    </source>
</evidence>
<evidence type="ECO:0000256" key="2">
    <source>
        <dbReference type="ARBA" id="ARBA00004496"/>
    </source>
</evidence>
<dbReference type="InterPro" id="IPR027267">
    <property type="entry name" value="AH/BAR_dom_sf"/>
</dbReference>
<comment type="similarity">
    <text evidence="3">Belongs to the sorting nexin family.</text>
</comment>
<keyword evidence="8" id="KW-0175">Coiled coil</keyword>
<evidence type="ECO:0000256" key="3">
    <source>
        <dbReference type="ARBA" id="ARBA00010883"/>
    </source>
</evidence>
<gene>
    <name evidence="10" type="primary">SNX7</name>
    <name evidence="10" type="ORF">FJT64_026340</name>
</gene>
<dbReference type="GO" id="GO:0015031">
    <property type="term" value="P:protein transport"/>
    <property type="evidence" value="ECO:0007669"/>
    <property type="project" value="TreeGrafter"/>
</dbReference>
<dbReference type="AlphaFoldDB" id="A0A6A4WC02"/>
<evidence type="ECO:0000313" key="11">
    <source>
        <dbReference type="Proteomes" id="UP000440578"/>
    </source>
</evidence>
<dbReference type="Pfam" id="PF00787">
    <property type="entry name" value="PX"/>
    <property type="match status" value="1"/>
</dbReference>
<dbReference type="InterPro" id="IPR001683">
    <property type="entry name" value="PX_dom"/>
</dbReference>
<dbReference type="Gene3D" id="3.30.1520.10">
    <property type="entry name" value="Phox-like domain"/>
    <property type="match status" value="1"/>
</dbReference>
<evidence type="ECO:0000256" key="5">
    <source>
        <dbReference type="ARBA" id="ARBA00022490"/>
    </source>
</evidence>
<dbReference type="CDD" id="cd06860">
    <property type="entry name" value="PX_SNX7_30_like"/>
    <property type="match status" value="1"/>
</dbReference>
<evidence type="ECO:0000256" key="7">
    <source>
        <dbReference type="ARBA" id="ARBA00023136"/>
    </source>
</evidence>
<dbReference type="GO" id="GO:0005769">
    <property type="term" value="C:early endosome"/>
    <property type="evidence" value="ECO:0007669"/>
    <property type="project" value="TreeGrafter"/>
</dbReference>
<keyword evidence="7" id="KW-0472">Membrane</keyword>
<dbReference type="Proteomes" id="UP000440578">
    <property type="component" value="Unassembled WGS sequence"/>
</dbReference>
<dbReference type="PANTHER" id="PTHR45949:SF2">
    <property type="entry name" value="SORTING NEXIN-4"/>
    <property type="match status" value="1"/>
</dbReference>
<dbReference type="PANTHER" id="PTHR45949">
    <property type="entry name" value="SORTING NEXIN-4"/>
    <property type="match status" value="1"/>
</dbReference>
<organism evidence="10 11">
    <name type="scientific">Amphibalanus amphitrite</name>
    <name type="common">Striped barnacle</name>
    <name type="synonym">Balanus amphitrite</name>
    <dbReference type="NCBI Taxonomy" id="1232801"/>
    <lineage>
        <taxon>Eukaryota</taxon>
        <taxon>Metazoa</taxon>
        <taxon>Ecdysozoa</taxon>
        <taxon>Arthropoda</taxon>
        <taxon>Crustacea</taxon>
        <taxon>Multicrustacea</taxon>
        <taxon>Cirripedia</taxon>
        <taxon>Thoracica</taxon>
        <taxon>Thoracicalcarea</taxon>
        <taxon>Balanomorpha</taxon>
        <taxon>Balanoidea</taxon>
        <taxon>Balanidae</taxon>
        <taxon>Amphibalaninae</taxon>
        <taxon>Amphibalanus</taxon>
    </lineage>
</organism>
<dbReference type="GO" id="GO:0000407">
    <property type="term" value="C:phagophore assembly site"/>
    <property type="evidence" value="ECO:0007669"/>
    <property type="project" value="TreeGrafter"/>
</dbReference>
<dbReference type="GO" id="GO:0035091">
    <property type="term" value="F:phosphatidylinositol binding"/>
    <property type="evidence" value="ECO:0007669"/>
    <property type="project" value="InterPro"/>
</dbReference>
<dbReference type="Gene3D" id="1.20.1270.60">
    <property type="entry name" value="Arfaptin homology (AH) domain/BAR domain"/>
    <property type="match status" value="1"/>
</dbReference>
<dbReference type="GO" id="GO:0032456">
    <property type="term" value="P:endocytic recycling"/>
    <property type="evidence" value="ECO:0007669"/>
    <property type="project" value="TreeGrafter"/>
</dbReference>
<comment type="caution">
    <text evidence="10">The sequence shown here is derived from an EMBL/GenBank/DDBJ whole genome shotgun (WGS) entry which is preliminary data.</text>
</comment>
<proteinExistence type="inferred from homology"/>
<comment type="subcellular location">
    <subcellularLocation>
        <location evidence="2">Cytoplasm</location>
    </subcellularLocation>
    <subcellularLocation>
        <location evidence="1">Endomembrane system</location>
        <topology evidence="1">Peripheral membrane protein</topology>
    </subcellularLocation>
</comment>
<dbReference type="Pfam" id="PF09325">
    <property type="entry name" value="Vps5"/>
    <property type="match status" value="1"/>
</dbReference>
<dbReference type="GO" id="GO:0000422">
    <property type="term" value="P:autophagy of mitochondrion"/>
    <property type="evidence" value="ECO:0007669"/>
    <property type="project" value="TreeGrafter"/>
</dbReference>
<name>A0A6A4WC02_AMPAM</name>
<dbReference type="OrthoDB" id="205639at2759"/>
<dbReference type="EMBL" id="VIIS01001173">
    <property type="protein sequence ID" value="KAF0301334.1"/>
    <property type="molecule type" value="Genomic_DNA"/>
</dbReference>
<keyword evidence="5" id="KW-0963">Cytoplasm</keyword>
<keyword evidence="11" id="KW-1185">Reference proteome</keyword>
<dbReference type="GO" id="GO:0061709">
    <property type="term" value="P:reticulophagy"/>
    <property type="evidence" value="ECO:0007669"/>
    <property type="project" value="TreeGrafter"/>
</dbReference>
<evidence type="ECO:0000256" key="1">
    <source>
        <dbReference type="ARBA" id="ARBA00004184"/>
    </source>
</evidence>
<dbReference type="GO" id="GO:0034727">
    <property type="term" value="P:piecemeal microautophagy of the nucleus"/>
    <property type="evidence" value="ECO:0007669"/>
    <property type="project" value="TreeGrafter"/>
</dbReference>
<evidence type="ECO:0000259" key="9">
    <source>
        <dbReference type="PROSITE" id="PS50195"/>
    </source>
</evidence>
<dbReference type="SUPFAM" id="SSF103657">
    <property type="entry name" value="BAR/IMD domain-like"/>
    <property type="match status" value="1"/>
</dbReference>
<evidence type="ECO:0000256" key="8">
    <source>
        <dbReference type="SAM" id="Coils"/>
    </source>
</evidence>
<keyword evidence="4" id="KW-0813">Transport</keyword>
<evidence type="ECO:0000256" key="6">
    <source>
        <dbReference type="ARBA" id="ARBA00023121"/>
    </source>
</evidence>
<feature type="domain" description="PX" evidence="9">
    <location>
        <begin position="59"/>
        <end position="180"/>
    </location>
</feature>